<evidence type="ECO:0000313" key="3">
    <source>
        <dbReference type="Proteomes" id="UP001178508"/>
    </source>
</evidence>
<feature type="signal peptide" evidence="1">
    <location>
        <begin position="1"/>
        <end position="16"/>
    </location>
</feature>
<keyword evidence="1" id="KW-0732">Signal</keyword>
<dbReference type="EMBL" id="OY660869">
    <property type="protein sequence ID" value="CAJ1057783.1"/>
    <property type="molecule type" value="Genomic_DNA"/>
</dbReference>
<reference evidence="2" key="1">
    <citation type="submission" date="2023-08" db="EMBL/GenBank/DDBJ databases">
        <authorList>
            <person name="Alioto T."/>
            <person name="Alioto T."/>
            <person name="Gomez Garrido J."/>
        </authorList>
    </citation>
    <scope>NUCLEOTIDE SEQUENCE</scope>
</reference>
<protein>
    <submittedName>
        <fullName evidence="2">Uncharacterized protein</fullName>
    </submittedName>
</protein>
<gene>
    <name evidence="2" type="ORF">XNOV1_A040244</name>
</gene>
<dbReference type="Proteomes" id="UP001178508">
    <property type="component" value="Chromosome 6"/>
</dbReference>
<evidence type="ECO:0000313" key="2">
    <source>
        <dbReference type="EMBL" id="CAJ1057783.1"/>
    </source>
</evidence>
<feature type="chain" id="PRO_5043830292" evidence="1">
    <location>
        <begin position="17"/>
        <end position="91"/>
    </location>
</feature>
<organism evidence="2 3">
    <name type="scientific">Xyrichtys novacula</name>
    <name type="common">Pearly razorfish</name>
    <name type="synonym">Hemipteronotus novacula</name>
    <dbReference type="NCBI Taxonomy" id="13765"/>
    <lineage>
        <taxon>Eukaryota</taxon>
        <taxon>Metazoa</taxon>
        <taxon>Chordata</taxon>
        <taxon>Craniata</taxon>
        <taxon>Vertebrata</taxon>
        <taxon>Euteleostomi</taxon>
        <taxon>Actinopterygii</taxon>
        <taxon>Neopterygii</taxon>
        <taxon>Teleostei</taxon>
        <taxon>Neoteleostei</taxon>
        <taxon>Acanthomorphata</taxon>
        <taxon>Eupercaria</taxon>
        <taxon>Labriformes</taxon>
        <taxon>Labridae</taxon>
        <taxon>Xyrichtys</taxon>
    </lineage>
</organism>
<proteinExistence type="predicted"/>
<accession>A0AAV1F9S6</accession>
<keyword evidence="3" id="KW-1185">Reference proteome</keyword>
<sequence length="91" mass="10015">MALFLLSLVMPSAVYALQRDCTSKPLDLTTKGMHLAFQLLLLQSLTGLSYTTVRDDNDSTAAVAKNTTAQDNNKSVNKTERWLMGDFSMAL</sequence>
<evidence type="ECO:0000256" key="1">
    <source>
        <dbReference type="SAM" id="SignalP"/>
    </source>
</evidence>
<dbReference type="AlphaFoldDB" id="A0AAV1F9S6"/>
<name>A0AAV1F9S6_XYRNO</name>